<dbReference type="KEGG" id="lby:Lbys_2391"/>
<sequence length="131" mass="14804">MKKGLTVILSILFQACSYSDPLNLPGLDSEGFKNDRGGCDGNRQKQIELIKANKDQFLGISENQIFKAIGRYDYQVLDKKNEKIFVYFLEPGPQCEHMQNPTEAESLVLYMNAVKLVKQVVIRKGGHLVEP</sequence>
<dbReference type="AlphaFoldDB" id="E4RX28"/>
<dbReference type="PROSITE" id="PS51257">
    <property type="entry name" value="PROKAR_LIPOPROTEIN"/>
    <property type="match status" value="1"/>
</dbReference>
<keyword evidence="2" id="KW-1185">Reference proteome</keyword>
<evidence type="ECO:0000313" key="1">
    <source>
        <dbReference type="EMBL" id="ADQ18067.1"/>
    </source>
</evidence>
<evidence type="ECO:0008006" key="3">
    <source>
        <dbReference type="Google" id="ProtNLM"/>
    </source>
</evidence>
<dbReference type="Proteomes" id="UP000007435">
    <property type="component" value="Chromosome"/>
</dbReference>
<gene>
    <name evidence="1" type="ordered locus">Lbys_2391</name>
</gene>
<organism evidence="1 2">
    <name type="scientific">Leadbetterella byssophila (strain DSM 17132 / JCM 16389 / KACC 11308 / NBRC 106382 / 4M15)</name>
    <dbReference type="NCBI Taxonomy" id="649349"/>
    <lineage>
        <taxon>Bacteria</taxon>
        <taxon>Pseudomonadati</taxon>
        <taxon>Bacteroidota</taxon>
        <taxon>Cytophagia</taxon>
        <taxon>Cytophagales</taxon>
        <taxon>Leadbetterellaceae</taxon>
        <taxon>Leadbetterella</taxon>
    </lineage>
</organism>
<dbReference type="eggNOG" id="ENOG5032U6D">
    <property type="taxonomic scope" value="Bacteria"/>
</dbReference>
<dbReference type="RefSeq" id="WP_013409108.1">
    <property type="nucleotide sequence ID" value="NC_014655.1"/>
</dbReference>
<name>E4RX28_LEAB4</name>
<protein>
    <recommendedName>
        <fullName evidence="3">Lipoprotein</fullName>
    </recommendedName>
</protein>
<dbReference type="EMBL" id="CP002305">
    <property type="protein sequence ID" value="ADQ18067.1"/>
    <property type="molecule type" value="Genomic_DNA"/>
</dbReference>
<reference evidence="1 2" key="2">
    <citation type="journal article" date="2011" name="Stand. Genomic Sci.">
        <title>Complete genome sequence of Leadbetterella byssophila type strain (4M15).</title>
        <authorList>
            <person name="Abt B."/>
            <person name="Teshima H."/>
            <person name="Lucas S."/>
            <person name="Lapidus A."/>
            <person name="Del Rio T.G."/>
            <person name="Nolan M."/>
            <person name="Tice H."/>
            <person name="Cheng J.F."/>
            <person name="Pitluck S."/>
            <person name="Liolios K."/>
            <person name="Pagani I."/>
            <person name="Ivanova N."/>
            <person name="Mavromatis K."/>
            <person name="Pati A."/>
            <person name="Tapia R."/>
            <person name="Han C."/>
            <person name="Goodwin L."/>
            <person name="Chen A."/>
            <person name="Palaniappan K."/>
            <person name="Land M."/>
            <person name="Hauser L."/>
            <person name="Chang Y.J."/>
            <person name="Jeffries C.D."/>
            <person name="Rohde M."/>
            <person name="Goker M."/>
            <person name="Tindall B.J."/>
            <person name="Detter J.C."/>
            <person name="Woyke T."/>
            <person name="Bristow J."/>
            <person name="Eisen J.A."/>
            <person name="Markowitz V."/>
            <person name="Hugenholtz P."/>
            <person name="Klenk H.P."/>
            <person name="Kyrpides N.C."/>
        </authorList>
    </citation>
    <scope>NUCLEOTIDE SEQUENCE [LARGE SCALE GENOMIC DNA]</scope>
    <source>
        <strain evidence="2">DSM 17132 / JCM 16389 / KACC 11308 / NBRC 106382 / 4M15</strain>
    </source>
</reference>
<accession>E4RX28</accession>
<reference key="1">
    <citation type="submission" date="2010-11" db="EMBL/GenBank/DDBJ databases">
        <title>The complete genome of Leadbetterella byssophila DSM 17132.</title>
        <authorList>
            <consortium name="US DOE Joint Genome Institute (JGI-PGF)"/>
            <person name="Lucas S."/>
            <person name="Copeland A."/>
            <person name="Lapidus A."/>
            <person name="Glavina del Rio T."/>
            <person name="Dalin E."/>
            <person name="Tice H."/>
            <person name="Bruce D."/>
            <person name="Goodwin L."/>
            <person name="Pitluck S."/>
            <person name="Kyrpides N."/>
            <person name="Mavromatis K."/>
            <person name="Ivanova N."/>
            <person name="Teshima H."/>
            <person name="Brettin T."/>
            <person name="Detter J.C."/>
            <person name="Han C."/>
            <person name="Tapia R."/>
            <person name="Land M."/>
            <person name="Hauser L."/>
            <person name="Markowitz V."/>
            <person name="Cheng J.-F."/>
            <person name="Hugenholtz P."/>
            <person name="Woyke T."/>
            <person name="Wu D."/>
            <person name="Tindall B."/>
            <person name="Pomrenke H.G."/>
            <person name="Brambilla E."/>
            <person name="Klenk H.-P."/>
            <person name="Eisen J.A."/>
        </authorList>
    </citation>
    <scope>NUCLEOTIDE SEQUENCE [LARGE SCALE GENOMIC DNA]</scope>
    <source>
        <strain>DSM 17132</strain>
    </source>
</reference>
<dbReference type="OrthoDB" id="981332at2"/>
<dbReference type="HOGENOM" id="CLU_158542_0_0_10"/>
<evidence type="ECO:0000313" key="2">
    <source>
        <dbReference type="Proteomes" id="UP000007435"/>
    </source>
</evidence>
<proteinExistence type="predicted"/>
<dbReference type="STRING" id="649349.Lbys_2391"/>